<dbReference type="Proteomes" id="UP000801428">
    <property type="component" value="Unassembled WGS sequence"/>
</dbReference>
<dbReference type="GO" id="GO:0006400">
    <property type="term" value="P:tRNA modification"/>
    <property type="evidence" value="ECO:0007669"/>
    <property type="project" value="TreeGrafter"/>
</dbReference>
<keyword evidence="4" id="KW-0819">tRNA processing</keyword>
<dbReference type="EMBL" id="SWKU01000024">
    <property type="protein sequence ID" value="KAF2997032.1"/>
    <property type="molecule type" value="Genomic_DNA"/>
</dbReference>
<evidence type="ECO:0000259" key="7">
    <source>
        <dbReference type="Pfam" id="PF01509"/>
    </source>
</evidence>
<dbReference type="AlphaFoldDB" id="A0A9P4T7Z2"/>
<dbReference type="GO" id="GO:1990481">
    <property type="term" value="P:mRNA pseudouridine synthesis"/>
    <property type="evidence" value="ECO:0007669"/>
    <property type="project" value="TreeGrafter"/>
</dbReference>
<feature type="compositionally biased region" description="Basic and acidic residues" evidence="6">
    <location>
        <begin position="498"/>
        <end position="516"/>
    </location>
</feature>
<feature type="compositionally biased region" description="Gly residues" evidence="6">
    <location>
        <begin position="518"/>
        <end position="544"/>
    </location>
</feature>
<evidence type="ECO:0000256" key="6">
    <source>
        <dbReference type="SAM" id="MobiDB-lite"/>
    </source>
</evidence>
<feature type="region of interest" description="Disordered" evidence="6">
    <location>
        <begin position="492"/>
        <end position="556"/>
    </location>
</feature>
<keyword evidence="9" id="KW-1185">Reference proteome</keyword>
<dbReference type="PANTHER" id="PTHR13767">
    <property type="entry name" value="TRNA-PSEUDOURIDINE SYNTHASE"/>
    <property type="match status" value="1"/>
</dbReference>
<dbReference type="PANTHER" id="PTHR13767:SF2">
    <property type="entry name" value="PSEUDOURIDYLATE SYNTHASE TRUB1"/>
    <property type="match status" value="1"/>
</dbReference>
<evidence type="ECO:0000313" key="8">
    <source>
        <dbReference type="EMBL" id="KAF2997032.1"/>
    </source>
</evidence>
<dbReference type="InterPro" id="IPR002501">
    <property type="entry name" value="PsdUridine_synth_N"/>
</dbReference>
<feature type="compositionally biased region" description="Polar residues" evidence="6">
    <location>
        <begin position="336"/>
        <end position="348"/>
    </location>
</feature>
<dbReference type="Pfam" id="PF01509">
    <property type="entry name" value="TruB_N"/>
    <property type="match status" value="1"/>
</dbReference>
<evidence type="ECO:0000256" key="3">
    <source>
        <dbReference type="ARBA" id="ARBA00012787"/>
    </source>
</evidence>
<protein>
    <recommendedName>
        <fullName evidence="3">tRNA pseudouridine(55) synthase</fullName>
        <ecNumber evidence="3">5.4.99.25</ecNumber>
    </recommendedName>
</protein>
<dbReference type="GO" id="GO:0160148">
    <property type="term" value="F:tRNA pseudouridine(55) synthase activity"/>
    <property type="evidence" value="ECO:0007669"/>
    <property type="project" value="UniProtKB-EC"/>
</dbReference>
<comment type="similarity">
    <text evidence="2">Belongs to the pseudouridine synthase TruB family.</text>
</comment>
<comment type="catalytic activity">
    <reaction evidence="1">
        <text>a uridine in mRNA = a pseudouridine in mRNA</text>
        <dbReference type="Rhea" id="RHEA:56644"/>
        <dbReference type="Rhea" id="RHEA-COMP:14658"/>
        <dbReference type="Rhea" id="RHEA-COMP:14659"/>
        <dbReference type="ChEBI" id="CHEBI:65314"/>
        <dbReference type="ChEBI" id="CHEBI:65315"/>
    </reaction>
</comment>
<dbReference type="HAMAP" id="MF_01080">
    <property type="entry name" value="TruB_bact"/>
    <property type="match status" value="1"/>
</dbReference>
<organism evidence="8 9">
    <name type="scientific">Curvularia kusanoi</name>
    <name type="common">Cochliobolus kusanoi</name>
    <dbReference type="NCBI Taxonomy" id="90978"/>
    <lineage>
        <taxon>Eukaryota</taxon>
        <taxon>Fungi</taxon>
        <taxon>Dikarya</taxon>
        <taxon>Ascomycota</taxon>
        <taxon>Pezizomycotina</taxon>
        <taxon>Dothideomycetes</taxon>
        <taxon>Pleosporomycetidae</taxon>
        <taxon>Pleosporales</taxon>
        <taxon>Pleosporineae</taxon>
        <taxon>Pleosporaceae</taxon>
        <taxon>Curvularia</taxon>
    </lineage>
</organism>
<evidence type="ECO:0000256" key="4">
    <source>
        <dbReference type="ARBA" id="ARBA00022694"/>
    </source>
</evidence>
<dbReference type="GO" id="GO:0005634">
    <property type="term" value="C:nucleus"/>
    <property type="evidence" value="ECO:0007669"/>
    <property type="project" value="TreeGrafter"/>
</dbReference>
<dbReference type="EC" id="5.4.99.25" evidence="3"/>
<dbReference type="OrthoDB" id="9995526at2759"/>
<sequence>MSIASNLRRTMTTTPTKETAAAGRKVLEGVFGIHKPQWASSAGVLRDLQTEFAKSDLFQPWLESTRRQMLVSGSKRKHIDQLKVKLGHGGTLDPMATGVLIVGVGKGTKELGKFLECTKSYECVVLFGAATDSYDAVGKVVSKADYAHVTRELVEEKLKEFRGDIMQKPSVFSALKVDGKKMYEYAREGKDIPAVAARPVTVKELELVEWLEPGTHEFTWPEDEVDDAGKAGAEKLLGIRASDAVQHLRNSKRARSPSHPASNSPTPDSDHGMKDAGPQPKKPRTDSEPAMSGALPAATQLPQPLDTTTSQNETSQNEKSSNATAGYPQPPISAAEDTQAQPQDTSSDAAKLGSVERPLNADIPEPPVPVEKQPADSVEQAIVVDQECTSAGGEIPNPRPIDRAHQPPAARLRMTVTSGFYVRSLCHDLGLACNSLGLMSSLVRSRQGDYQLGGENVLEYGDLEKGGEVWEGKVKGMLERFMEREGWEAEELESEESWQERKKELMANRKEEDRGRSWRGGGGGGRGKYRGGGGGGGGGGGRGGKYSKNMDGGRRD</sequence>
<evidence type="ECO:0000256" key="5">
    <source>
        <dbReference type="ARBA" id="ARBA00023235"/>
    </source>
</evidence>
<accession>A0A9P4T7Z2</accession>
<keyword evidence="5" id="KW-0413">Isomerase</keyword>
<name>A0A9P4T7Z2_CURKU</name>
<dbReference type="InterPro" id="IPR014780">
    <property type="entry name" value="tRNA_psdUridine_synth_TruB"/>
</dbReference>
<proteinExistence type="inferred from homology"/>
<evidence type="ECO:0000256" key="2">
    <source>
        <dbReference type="ARBA" id="ARBA00008999"/>
    </source>
</evidence>
<dbReference type="GO" id="GO:0003723">
    <property type="term" value="F:RNA binding"/>
    <property type="evidence" value="ECO:0007669"/>
    <property type="project" value="InterPro"/>
</dbReference>
<dbReference type="InterPro" id="IPR020103">
    <property type="entry name" value="PsdUridine_synth_cat_dom_sf"/>
</dbReference>
<feature type="domain" description="Pseudouridine synthase II N-terminal" evidence="7">
    <location>
        <begin position="83"/>
        <end position="213"/>
    </location>
</feature>
<dbReference type="SUPFAM" id="SSF55120">
    <property type="entry name" value="Pseudouridine synthase"/>
    <property type="match status" value="1"/>
</dbReference>
<evidence type="ECO:0000256" key="1">
    <source>
        <dbReference type="ARBA" id="ARBA00001166"/>
    </source>
</evidence>
<gene>
    <name evidence="8" type="ORF">E8E13_000170</name>
</gene>
<feature type="region of interest" description="Disordered" evidence="6">
    <location>
        <begin position="246"/>
        <end position="348"/>
    </location>
</feature>
<feature type="compositionally biased region" description="Polar residues" evidence="6">
    <location>
        <begin position="300"/>
        <end position="324"/>
    </location>
</feature>
<evidence type="ECO:0000313" key="9">
    <source>
        <dbReference type="Proteomes" id="UP000801428"/>
    </source>
</evidence>
<dbReference type="Gene3D" id="3.30.2350.10">
    <property type="entry name" value="Pseudouridine synthase"/>
    <property type="match status" value="2"/>
</dbReference>
<reference evidence="8" key="1">
    <citation type="submission" date="2019-04" db="EMBL/GenBank/DDBJ databases">
        <title>Sequencing of skin fungus with MAO and IRED activity.</title>
        <authorList>
            <person name="Marsaioli A.J."/>
            <person name="Bonatto J.M.C."/>
            <person name="Reis Junior O."/>
        </authorList>
    </citation>
    <scope>NUCLEOTIDE SEQUENCE</scope>
    <source>
        <strain evidence="8">30M1</strain>
    </source>
</reference>
<comment type="caution">
    <text evidence="8">The sequence shown here is derived from an EMBL/GenBank/DDBJ whole genome shotgun (WGS) entry which is preliminary data.</text>
</comment>